<dbReference type="InterPro" id="IPR011004">
    <property type="entry name" value="Trimer_LpxA-like_sf"/>
</dbReference>
<accession>A0A645JJC6</accession>
<dbReference type="SUPFAM" id="SSF51161">
    <property type="entry name" value="Trimeric LpxA-like enzymes"/>
    <property type="match status" value="1"/>
</dbReference>
<protein>
    <submittedName>
        <fullName evidence="1">Bifunctional protein GlmU</fullName>
    </submittedName>
</protein>
<reference evidence="1" key="1">
    <citation type="submission" date="2019-08" db="EMBL/GenBank/DDBJ databases">
        <authorList>
            <person name="Kucharzyk K."/>
            <person name="Murdoch R.W."/>
            <person name="Higgins S."/>
            <person name="Loffler F."/>
        </authorList>
    </citation>
    <scope>NUCLEOTIDE SEQUENCE</scope>
</reference>
<dbReference type="AlphaFoldDB" id="A0A645JJC6"/>
<comment type="caution">
    <text evidence="1">The sequence shown here is derived from an EMBL/GenBank/DDBJ whole genome shotgun (WGS) entry which is preliminary data.</text>
</comment>
<proteinExistence type="predicted"/>
<name>A0A645JJC6_9ZZZZ</name>
<dbReference type="EMBL" id="VSSQ01143677">
    <property type="protein sequence ID" value="MPN63778.1"/>
    <property type="molecule type" value="Genomic_DNA"/>
</dbReference>
<organism evidence="1">
    <name type="scientific">bioreactor metagenome</name>
    <dbReference type="NCBI Taxonomy" id="1076179"/>
    <lineage>
        <taxon>unclassified sequences</taxon>
        <taxon>metagenomes</taxon>
        <taxon>ecological metagenomes</taxon>
    </lineage>
</organism>
<gene>
    <name evidence="1" type="primary">glmU_54</name>
    <name evidence="1" type="ORF">SDC9_211544</name>
</gene>
<evidence type="ECO:0000313" key="1">
    <source>
        <dbReference type="EMBL" id="MPN63778.1"/>
    </source>
</evidence>
<sequence>MVFVNYDGKNKFKSIVKDGAFIGSNSNLVAPVTVEEKGYIATGSTITDDVPEGALAIARQRQVVKEGWVAKKEKRDENK</sequence>
<dbReference type="Gene3D" id="2.160.10.10">
    <property type="entry name" value="Hexapeptide repeat proteins"/>
    <property type="match status" value="1"/>
</dbReference>